<proteinExistence type="predicted"/>
<protein>
    <submittedName>
        <fullName evidence="2">Uncharacterized protein</fullName>
    </submittedName>
</protein>
<accession>A0A430QGR4</accession>
<comment type="caution">
    <text evidence="2">The sequence shown here is derived from an EMBL/GenBank/DDBJ whole genome shotgun (WGS) entry which is preliminary data.</text>
</comment>
<feature type="region of interest" description="Disordered" evidence="1">
    <location>
        <begin position="1019"/>
        <end position="1096"/>
    </location>
</feature>
<dbReference type="Proteomes" id="UP000290809">
    <property type="component" value="Unassembled WGS sequence"/>
</dbReference>
<evidence type="ECO:0000313" key="3">
    <source>
        <dbReference type="Proteomes" id="UP000290809"/>
    </source>
</evidence>
<evidence type="ECO:0000256" key="1">
    <source>
        <dbReference type="SAM" id="MobiDB-lite"/>
    </source>
</evidence>
<feature type="region of interest" description="Disordered" evidence="1">
    <location>
        <begin position="327"/>
        <end position="355"/>
    </location>
</feature>
<feature type="compositionally biased region" description="Polar residues" evidence="1">
    <location>
        <begin position="341"/>
        <end position="355"/>
    </location>
</feature>
<reference evidence="2 3" key="1">
    <citation type="journal article" date="2019" name="PLoS Pathog.">
        <title>Genome sequence of the bovine parasite Schistosoma bovis Tanzania.</title>
        <authorList>
            <person name="Oey H."/>
            <person name="Zakrzewski M."/>
            <person name="Gobert G."/>
            <person name="Gravermann K."/>
            <person name="Stoye J."/>
            <person name="Jones M."/>
            <person name="Mcmanus D."/>
            <person name="Krause L."/>
        </authorList>
    </citation>
    <scope>NUCLEOTIDE SEQUENCE [LARGE SCALE GENOMIC DNA]</scope>
    <source>
        <strain evidence="2 3">TAN1997</strain>
    </source>
</reference>
<sequence>MTKVKNLSVEQDENNQDVLEFEDNLEKTSRDLVADILNRARSAIAHESLNTKQIMLLPQNFASSLPQLSTTTLSPSKYVSENDKNTGECDDAFGITSINHKSVINEEIQPSNFHEELTIQQAPSEEKVSNQYQTKFDFKSNILNDFRGIGVGSATPDTPRQRDYQWKSSIDLPPANNTTFTHSYNYPQRPVYLREMSLSPPSLSYDLVKDDLITSSPPNNSNCVGEFTASSKMLTYRQDSPTVINTDDMEQKLKPFSSPLPIYIPSTACTRILKNSEVHRFTGDCNSQQRRLRHNDSEVGKLSYSDSTSSELEKISIEYKNNSFMTNKKQANKPNIPRLQLPSSPKLTHSPKTNQMRIRQSSLLRNSITTSKSNSLKIPKSTSSSLCWWEPLNRHDAHIIEVEGLNNSPCNDKFNLPEPNPEVLKHYYYLCAQQPVKEASLMKAINEAEIQAKYDKIAHYEFLRRKSLQHQYKRTRFLNSHQSRKFGIESKHLNKINNNNNNSTNRPNLCRPEHFTHLLQKENKPKKPSEYSDEDDLCSTMKKSKKQRSVLSSTIHNVLQLPIIFLLQAYFEQKLRKIETPFNSFLIFIIALFCGEMVISPNLSNHQVHSLQINSIMKRRQKLKSQFSPIIYHLKPVLIKSVSSSESSVDQKEFETESETIDDTSDLELKSITCKTDISNSPDTVTPTPKIPLSSLSETLSDDSNIKCFNSYYLSDANGKPIQGPIFLSPYDKEKPHIQQQQRQKIPKIPVNSVLLPKECMNSYQNHQTTIEHVMPFIDDKVSSTNNLKENSRLASKHIQNPLPEKSLNGKKPTTYYMKRYNTSEELEDKETQFIDMKSVNKLIGSQPDLKTDITYSNTDKNHVRCHQCIIKNHCSGKQNKALLRHCSMSNLSNNSLTRKKLNSSLDSLQQLIKDHDTDCLDSATLISDRENNENKDQAEECLVTSENDNQNLHTFKLKKSITQKKKKDFRPNSRRCQSVTGCKVINSCLTDHKQMNRYSDRSFSHDLICSRNQNKLPTKTLYSERKERTNKNTTGNHSDRQRFNYLSSSSKLSSKSKSQPRRVSSKSNSRVRSSLKVRNKSLDKNEYNQNDSINHHIHLDHYERRLHSSNNQRTQRSQSPIENRINTIKDSDYNRSIHSPISYFLDFNDKPDYNQHCTNLHSEYFPINKQNADSPTYINSEYADNQPKPFHSAELQTENHSNENGLHNKSIHSRRNNLHTIHPNSSFYRNSDLYSGSLDRLRRRCHSIERELGSIERDKYEQGLSNPISGDPRVDALTSANRILRQRLHDIQKLQENREHALNKAHEMVNGLLNKQQKQASIIRESTRNFAQTPSTSLTNNHDIDDDHNRKSYITNLYKPVIKDDSFNLPTYTPTKYRHYHNQHHLQCHHDVNHITDHYDRNYNQHSPYNYCSNQRKPFNCRNNSTNLLLEKLRSDYADLANSVCRIEEKARDAASSVQSLLRQFQMGLMEPVNFNSMNQLPNSDSHESFNRESYSNELYDKSVMLRLQKARDKLDQLKSDSFRPSINLQRQVDYTVPLTISVAPTTNSLLSSSIPVMTTTSGTVPSKMNHYNLHEPHLKHPYVYNRPYTNSLRSTWHIS</sequence>
<gene>
    <name evidence="2" type="ORF">DC041_0005913</name>
</gene>
<dbReference type="EMBL" id="QMKO01001748">
    <property type="protein sequence ID" value="RTG86869.1"/>
    <property type="molecule type" value="Genomic_DNA"/>
</dbReference>
<keyword evidence="3" id="KW-1185">Reference proteome</keyword>
<organism evidence="2 3">
    <name type="scientific">Schistosoma bovis</name>
    <name type="common">Blood fluke</name>
    <dbReference type="NCBI Taxonomy" id="6184"/>
    <lineage>
        <taxon>Eukaryota</taxon>
        <taxon>Metazoa</taxon>
        <taxon>Spiralia</taxon>
        <taxon>Lophotrochozoa</taxon>
        <taxon>Platyhelminthes</taxon>
        <taxon>Trematoda</taxon>
        <taxon>Digenea</taxon>
        <taxon>Strigeidida</taxon>
        <taxon>Schistosomatoidea</taxon>
        <taxon>Schistosomatidae</taxon>
        <taxon>Schistosoma</taxon>
    </lineage>
</organism>
<name>A0A430QGR4_SCHBO</name>
<evidence type="ECO:0000313" key="2">
    <source>
        <dbReference type="EMBL" id="RTG86869.1"/>
    </source>
</evidence>
<feature type="compositionally biased region" description="Low complexity" evidence="1">
    <location>
        <begin position="1047"/>
        <end position="1058"/>
    </location>
</feature>